<evidence type="ECO:0000259" key="2">
    <source>
        <dbReference type="Pfam" id="PF08327"/>
    </source>
</evidence>
<sequence length="149" mass="17111">MEDYNTTIELNAKASQVFVALTQKVPLWWTEMFEGSAAQQNDVFTVRFGDNVFKTMEVTEVIDQRKVVWLVKQSLIAIPELKNQTEWVGTSIIWQIKQSNTTTQLQLEHKGLNANVECYQICANGWQQFTNSLKSYIETGKANPYKNLS</sequence>
<name>A0ABW9JD26_9SPHI</name>
<dbReference type="SUPFAM" id="SSF55961">
    <property type="entry name" value="Bet v1-like"/>
    <property type="match status" value="1"/>
</dbReference>
<reference evidence="3 4" key="1">
    <citation type="submission" date="2024-12" db="EMBL/GenBank/DDBJ databases">
        <authorList>
            <person name="Hu S."/>
        </authorList>
    </citation>
    <scope>NUCLEOTIDE SEQUENCE [LARGE SCALE GENOMIC DNA]</scope>
    <source>
        <strain evidence="3 4">P-25</strain>
    </source>
</reference>
<dbReference type="Gene3D" id="3.30.530.20">
    <property type="match status" value="1"/>
</dbReference>
<keyword evidence="4" id="KW-1185">Reference proteome</keyword>
<protein>
    <submittedName>
        <fullName evidence="3">SRPBCC family protein</fullName>
    </submittedName>
</protein>
<dbReference type="InterPro" id="IPR013538">
    <property type="entry name" value="ASHA1/2-like_C"/>
</dbReference>
<evidence type="ECO:0000313" key="4">
    <source>
        <dbReference type="Proteomes" id="UP001517367"/>
    </source>
</evidence>
<proteinExistence type="inferred from homology"/>
<organism evidence="3 4">
    <name type="scientific">Pedobacter helvus</name>
    <dbReference type="NCBI Taxonomy" id="2563444"/>
    <lineage>
        <taxon>Bacteria</taxon>
        <taxon>Pseudomonadati</taxon>
        <taxon>Bacteroidota</taxon>
        <taxon>Sphingobacteriia</taxon>
        <taxon>Sphingobacteriales</taxon>
        <taxon>Sphingobacteriaceae</taxon>
        <taxon>Pedobacter</taxon>
    </lineage>
</organism>
<dbReference type="RefSeq" id="WP_138727899.1">
    <property type="nucleotide sequence ID" value="NZ_SRMP02000001.1"/>
</dbReference>
<accession>A0ABW9JD26</accession>
<dbReference type="EMBL" id="SRMP02000001">
    <property type="protein sequence ID" value="MFN0290318.1"/>
    <property type="molecule type" value="Genomic_DNA"/>
</dbReference>
<dbReference type="Proteomes" id="UP001517367">
    <property type="component" value="Unassembled WGS sequence"/>
</dbReference>
<feature type="domain" description="Activator of Hsp90 ATPase homologue 1/2-like C-terminal" evidence="2">
    <location>
        <begin position="11"/>
        <end position="138"/>
    </location>
</feature>
<gene>
    <name evidence="3" type="ORF">E5L68_002890</name>
</gene>
<dbReference type="CDD" id="cd07814">
    <property type="entry name" value="SRPBCC_CalC_Aha1-like"/>
    <property type="match status" value="1"/>
</dbReference>
<dbReference type="InterPro" id="IPR023393">
    <property type="entry name" value="START-like_dom_sf"/>
</dbReference>
<evidence type="ECO:0000313" key="3">
    <source>
        <dbReference type="EMBL" id="MFN0290318.1"/>
    </source>
</evidence>
<comment type="similarity">
    <text evidence="1">Belongs to the AHA1 family.</text>
</comment>
<dbReference type="Pfam" id="PF08327">
    <property type="entry name" value="AHSA1"/>
    <property type="match status" value="1"/>
</dbReference>
<evidence type="ECO:0000256" key="1">
    <source>
        <dbReference type="ARBA" id="ARBA00006817"/>
    </source>
</evidence>
<comment type="caution">
    <text evidence="3">The sequence shown here is derived from an EMBL/GenBank/DDBJ whole genome shotgun (WGS) entry which is preliminary data.</text>
</comment>